<evidence type="ECO:0000313" key="2">
    <source>
        <dbReference type="EMBL" id="BCJ33376.1"/>
    </source>
</evidence>
<reference evidence="2 3" key="1">
    <citation type="submission" date="2020-08" db="EMBL/GenBank/DDBJ databases">
        <title>Whole genome shotgun sequence of Actinocatenispora thailandica NBRC 105041.</title>
        <authorList>
            <person name="Komaki H."/>
            <person name="Tamura T."/>
        </authorList>
    </citation>
    <scope>NUCLEOTIDE SEQUENCE [LARGE SCALE GENOMIC DNA]</scope>
    <source>
        <strain evidence="2 3">NBRC 105041</strain>
    </source>
</reference>
<gene>
    <name evidence="2" type="ORF">Athai_08790</name>
</gene>
<keyword evidence="3" id="KW-1185">Reference proteome</keyword>
<dbReference type="EMBL" id="AP023355">
    <property type="protein sequence ID" value="BCJ33376.1"/>
    <property type="molecule type" value="Genomic_DNA"/>
</dbReference>
<dbReference type="Proteomes" id="UP000611640">
    <property type="component" value="Chromosome"/>
</dbReference>
<name>A0A7R7DKX6_9ACTN</name>
<dbReference type="KEGG" id="atl:Athai_08790"/>
<protein>
    <submittedName>
        <fullName evidence="2">Uncharacterized protein</fullName>
    </submittedName>
</protein>
<dbReference type="AlphaFoldDB" id="A0A7R7DKX6"/>
<accession>A0A7R7DKX6</accession>
<organism evidence="2 3">
    <name type="scientific">Actinocatenispora thailandica</name>
    <dbReference type="NCBI Taxonomy" id="227318"/>
    <lineage>
        <taxon>Bacteria</taxon>
        <taxon>Bacillati</taxon>
        <taxon>Actinomycetota</taxon>
        <taxon>Actinomycetes</taxon>
        <taxon>Micromonosporales</taxon>
        <taxon>Micromonosporaceae</taxon>
        <taxon>Actinocatenispora</taxon>
    </lineage>
</organism>
<evidence type="ECO:0000256" key="1">
    <source>
        <dbReference type="SAM" id="MobiDB-lite"/>
    </source>
</evidence>
<sequence length="76" mass="8051">MTALVGLAALIAAAIAGVAVVLAVRRRHRRPLDRYQAARLAARRGRRTADRTARNPADPTGTTVADHGYGGAGYDR</sequence>
<evidence type="ECO:0000313" key="3">
    <source>
        <dbReference type="Proteomes" id="UP000611640"/>
    </source>
</evidence>
<feature type="region of interest" description="Disordered" evidence="1">
    <location>
        <begin position="39"/>
        <end position="76"/>
    </location>
</feature>
<proteinExistence type="predicted"/>